<evidence type="ECO:0000313" key="2">
    <source>
        <dbReference type="EMBL" id="KAF9484517.1"/>
    </source>
</evidence>
<name>A0A9P5ZBR2_9AGAR</name>
<reference evidence="2" key="1">
    <citation type="submission" date="2020-11" db="EMBL/GenBank/DDBJ databases">
        <authorList>
            <consortium name="DOE Joint Genome Institute"/>
            <person name="Ahrendt S."/>
            <person name="Riley R."/>
            <person name="Andreopoulos W."/>
            <person name="Labutti K."/>
            <person name="Pangilinan J."/>
            <person name="Ruiz-Duenas F.J."/>
            <person name="Barrasa J.M."/>
            <person name="Sanchez-Garcia M."/>
            <person name="Camarero S."/>
            <person name="Miyauchi S."/>
            <person name="Serrano A."/>
            <person name="Linde D."/>
            <person name="Babiker R."/>
            <person name="Drula E."/>
            <person name="Ayuso-Fernandez I."/>
            <person name="Pacheco R."/>
            <person name="Padilla G."/>
            <person name="Ferreira P."/>
            <person name="Barriuso J."/>
            <person name="Kellner H."/>
            <person name="Castanera R."/>
            <person name="Alfaro M."/>
            <person name="Ramirez L."/>
            <person name="Pisabarro A.G."/>
            <person name="Kuo A."/>
            <person name="Tritt A."/>
            <person name="Lipzen A."/>
            <person name="He G."/>
            <person name="Yan M."/>
            <person name="Ng V."/>
            <person name="Cullen D."/>
            <person name="Martin F."/>
            <person name="Rosso M.-N."/>
            <person name="Henrissat B."/>
            <person name="Hibbett D."/>
            <person name="Martinez A.T."/>
            <person name="Grigoriev I.V."/>
        </authorList>
    </citation>
    <scope>NUCLEOTIDE SEQUENCE</scope>
    <source>
        <strain evidence="2">CIRM-BRFM 674</strain>
    </source>
</reference>
<dbReference type="AlphaFoldDB" id="A0A9P5ZBR2"/>
<evidence type="ECO:0000313" key="3">
    <source>
        <dbReference type="Proteomes" id="UP000807469"/>
    </source>
</evidence>
<keyword evidence="3" id="KW-1185">Reference proteome</keyword>
<feature type="compositionally biased region" description="Low complexity" evidence="1">
    <location>
        <begin position="11"/>
        <end position="21"/>
    </location>
</feature>
<feature type="region of interest" description="Disordered" evidence="1">
    <location>
        <begin position="1"/>
        <end position="21"/>
    </location>
</feature>
<dbReference type="Proteomes" id="UP000807469">
    <property type="component" value="Unassembled WGS sequence"/>
</dbReference>
<sequence length="124" mass="13591">MRHSVAPNRVSQAGSSASSSAASITKLLEKKKEYDAVAALERASALYLERIEALGEDCIVMASAGEVHGQVLAQWPKMFDILSQFLLARDTENIEGTQTAPEGERLVRIPIEELVPESTDKEHR</sequence>
<dbReference type="EMBL" id="MU155143">
    <property type="protein sequence ID" value="KAF9484517.1"/>
    <property type="molecule type" value="Genomic_DNA"/>
</dbReference>
<gene>
    <name evidence="2" type="ORF">BDN70DRAFT_825652</name>
</gene>
<evidence type="ECO:0000256" key="1">
    <source>
        <dbReference type="SAM" id="MobiDB-lite"/>
    </source>
</evidence>
<dbReference type="OrthoDB" id="3230169at2759"/>
<proteinExistence type="predicted"/>
<evidence type="ECO:0008006" key="4">
    <source>
        <dbReference type="Google" id="ProtNLM"/>
    </source>
</evidence>
<comment type="caution">
    <text evidence="2">The sequence shown here is derived from an EMBL/GenBank/DDBJ whole genome shotgun (WGS) entry which is preliminary data.</text>
</comment>
<organism evidence="2 3">
    <name type="scientific">Pholiota conissans</name>
    <dbReference type="NCBI Taxonomy" id="109636"/>
    <lineage>
        <taxon>Eukaryota</taxon>
        <taxon>Fungi</taxon>
        <taxon>Dikarya</taxon>
        <taxon>Basidiomycota</taxon>
        <taxon>Agaricomycotina</taxon>
        <taxon>Agaricomycetes</taxon>
        <taxon>Agaricomycetidae</taxon>
        <taxon>Agaricales</taxon>
        <taxon>Agaricineae</taxon>
        <taxon>Strophariaceae</taxon>
        <taxon>Pholiota</taxon>
    </lineage>
</organism>
<accession>A0A9P5ZBR2</accession>
<protein>
    <recommendedName>
        <fullName evidence="4">Outer kinetochore protein DAD2</fullName>
    </recommendedName>
</protein>